<evidence type="ECO:0000256" key="5">
    <source>
        <dbReference type="ARBA" id="ARBA00023212"/>
    </source>
</evidence>
<dbReference type="GO" id="GO:0030992">
    <property type="term" value="C:intraciliary transport particle B"/>
    <property type="evidence" value="ECO:0007669"/>
    <property type="project" value="TreeGrafter"/>
</dbReference>
<dbReference type="InterPro" id="IPR022088">
    <property type="entry name" value="Intraflagellar_transp_cmplxB"/>
</dbReference>
<evidence type="ECO:0000256" key="6">
    <source>
        <dbReference type="ARBA" id="ARBA00023273"/>
    </source>
</evidence>
<dbReference type="EMBL" id="LHPG02000020">
    <property type="protein sequence ID" value="PRW21092.1"/>
    <property type="molecule type" value="Genomic_DNA"/>
</dbReference>
<evidence type="ECO:0000313" key="8">
    <source>
        <dbReference type="Proteomes" id="UP000239899"/>
    </source>
</evidence>
<keyword evidence="8" id="KW-1185">Reference proteome</keyword>
<comment type="caution">
    <text evidence="7">The sequence shown here is derived from an EMBL/GenBank/DDBJ whole genome shotgun (WGS) entry which is preliminary data.</text>
</comment>
<evidence type="ECO:0000313" key="7">
    <source>
        <dbReference type="EMBL" id="PRW21092.1"/>
    </source>
</evidence>
<protein>
    <submittedName>
        <fullName evidence="7">Intraflagellar transport 46-like protein</fullName>
    </submittedName>
</protein>
<dbReference type="GO" id="GO:0060271">
    <property type="term" value="P:cilium assembly"/>
    <property type="evidence" value="ECO:0007669"/>
    <property type="project" value="TreeGrafter"/>
</dbReference>
<dbReference type="GO" id="GO:0005815">
    <property type="term" value="C:microtubule organizing center"/>
    <property type="evidence" value="ECO:0007669"/>
    <property type="project" value="TreeGrafter"/>
</dbReference>
<keyword evidence="5" id="KW-0206">Cytoskeleton</keyword>
<keyword evidence="4" id="KW-0969">Cilium</keyword>
<gene>
    <name evidence="7" type="ORF">C2E21_8489</name>
</gene>
<comment type="similarity">
    <text evidence="2">Belongs to the IFT46 family.</text>
</comment>
<keyword evidence="6" id="KW-0966">Cell projection</keyword>
<dbReference type="PANTHER" id="PTHR13376">
    <property type="entry name" value="INTRAFLAGELLAR TRANSPORT PROTEIN 46 HOMOLOG"/>
    <property type="match status" value="1"/>
</dbReference>
<evidence type="ECO:0000256" key="4">
    <source>
        <dbReference type="ARBA" id="ARBA00023069"/>
    </source>
</evidence>
<reference evidence="7 8" key="1">
    <citation type="journal article" date="2018" name="Plant J.">
        <title>Genome sequences of Chlorella sorokiniana UTEX 1602 and Micractinium conductrix SAG 241.80: implications to maltose excretion by a green alga.</title>
        <authorList>
            <person name="Arriola M.B."/>
            <person name="Velmurugan N."/>
            <person name="Zhang Y."/>
            <person name="Plunkett M.H."/>
            <person name="Hondzo H."/>
            <person name="Barney B.M."/>
        </authorList>
    </citation>
    <scope>NUCLEOTIDE SEQUENCE [LARGE SCALE GENOMIC DNA]</scope>
    <source>
        <strain evidence="8">UTEX 1602</strain>
    </source>
</reference>
<dbReference type="OrthoDB" id="2119217at2759"/>
<accession>A0A2P6TEN3</accession>
<dbReference type="GO" id="GO:0031514">
    <property type="term" value="C:motile cilium"/>
    <property type="evidence" value="ECO:0007669"/>
    <property type="project" value="TreeGrafter"/>
</dbReference>
<evidence type="ECO:0000256" key="1">
    <source>
        <dbReference type="ARBA" id="ARBA00004120"/>
    </source>
</evidence>
<name>A0A2P6TEN3_CHLSO</name>
<dbReference type="Pfam" id="PF12317">
    <property type="entry name" value="IFT46_B_C"/>
    <property type="match status" value="1"/>
</dbReference>
<dbReference type="STRING" id="3076.A0A2P6TEN3"/>
<dbReference type="PANTHER" id="PTHR13376:SF0">
    <property type="entry name" value="INTRAFLAGELLAR TRANSPORT PROTEIN 46 HOMOLOG"/>
    <property type="match status" value="1"/>
</dbReference>
<keyword evidence="3" id="KW-0963">Cytoplasm</keyword>
<comment type="subcellular location">
    <subcellularLocation>
        <location evidence="1">Cytoplasm</location>
        <location evidence="1">Cytoskeleton</location>
        <location evidence="1">Cilium basal body</location>
    </subcellularLocation>
</comment>
<dbReference type="Proteomes" id="UP000239899">
    <property type="component" value="Unassembled WGS sequence"/>
</dbReference>
<dbReference type="AlphaFoldDB" id="A0A2P6TEN3"/>
<evidence type="ECO:0000256" key="3">
    <source>
        <dbReference type="ARBA" id="ARBA00022490"/>
    </source>
</evidence>
<dbReference type="GO" id="GO:0042073">
    <property type="term" value="P:intraciliary transport"/>
    <property type="evidence" value="ECO:0007669"/>
    <property type="project" value="InterPro"/>
</dbReference>
<sequence>MDLDQLFAYADAHQPPQYALPVRLQPFLPDLVPALGAPCTFTAPPRPDGEPDFLGLTVLDEPALVQSDPATLALRLRRQAGAAGSGSGASDAAPPLGWVADPARDAQRLDAWVEQVEALHQEDASAAALAPALPDLETLMQAWSPEMQAHIESSPLPDPRQDVDLPTFARMCCAVLDLQPPAMPAAGSRAGASAASQQHCALLQSLHALFALYLEFRHNPAFQHLAAFEAAAADQPSSATAAAGVPEGA</sequence>
<organism evidence="7 8">
    <name type="scientific">Chlorella sorokiniana</name>
    <name type="common">Freshwater green alga</name>
    <dbReference type="NCBI Taxonomy" id="3076"/>
    <lineage>
        <taxon>Eukaryota</taxon>
        <taxon>Viridiplantae</taxon>
        <taxon>Chlorophyta</taxon>
        <taxon>core chlorophytes</taxon>
        <taxon>Trebouxiophyceae</taxon>
        <taxon>Chlorellales</taxon>
        <taxon>Chlorellaceae</taxon>
        <taxon>Chlorella clade</taxon>
        <taxon>Chlorella</taxon>
    </lineage>
</organism>
<proteinExistence type="inferred from homology"/>
<evidence type="ECO:0000256" key="2">
    <source>
        <dbReference type="ARBA" id="ARBA00007700"/>
    </source>
</evidence>